<keyword evidence="4" id="KW-0276">Fatty acid metabolism</keyword>
<keyword evidence="5" id="KW-0067">ATP-binding</keyword>
<comment type="similarity">
    <text evidence="1">Belongs to the ATP-dependent AMP-binding enzyme family.</text>
</comment>
<dbReference type="GO" id="GO:0005886">
    <property type="term" value="C:plasma membrane"/>
    <property type="evidence" value="ECO:0007669"/>
    <property type="project" value="TreeGrafter"/>
</dbReference>
<dbReference type="EC" id="6.2.1.3" evidence="6"/>
<proteinExistence type="inferred from homology"/>
<dbReference type="GO" id="GO:0005783">
    <property type="term" value="C:endoplasmic reticulum"/>
    <property type="evidence" value="ECO:0007669"/>
    <property type="project" value="TreeGrafter"/>
</dbReference>
<dbReference type="GO" id="GO:0005811">
    <property type="term" value="C:lipid droplet"/>
    <property type="evidence" value="ECO:0007669"/>
    <property type="project" value="TreeGrafter"/>
</dbReference>
<comment type="caution">
    <text evidence="9">The sequence shown here is derived from an EMBL/GenBank/DDBJ whole genome shotgun (WGS) entry which is preliminary data.</text>
</comment>
<dbReference type="Proteomes" id="UP000663844">
    <property type="component" value="Unassembled WGS sequence"/>
</dbReference>
<dbReference type="Pfam" id="PF00501">
    <property type="entry name" value="AMP-binding"/>
    <property type="match status" value="1"/>
</dbReference>
<dbReference type="PROSITE" id="PS00455">
    <property type="entry name" value="AMP_BINDING"/>
    <property type="match status" value="1"/>
</dbReference>
<sequence length="722" mass="82490">MTRGETNERIRAARVEPSDYESAYRAIEVLQNLQTRPNESIKTLADIPDYTCVHHPDKETFGVRQILDIQDEQQTNGKIFKKFILGEYKFQTFRQIYKRIENIGRGLLSLNLTLGDKILIYSETRYEWLLTAFSAFRHGLTLVTLYSTLGEDAIKFGINQSKVKIVITSYELIPKLKNISDETEEVRYIIYFPPILKTESIKLPETKNNIQFISLDQLELAGSNALIDEDILKQRPAETDTAVIMYTSGSTGLPKGVLIRHENIIAGMTGQQSRLLSMVNVDTDIYIAYLPLAHILELCCEICMYYLGIKSGYSSPQTLTDQSTGIKQGAKGDLQILRPHLMITVPAILDRIHKAIIEKVNQSNYFRRSLFRIAYNRKVKKLEKGLNTPRLNKLIFNRLNQIALGGRLRIMMCGGASLNSDTQRFIQTALCVTLFQGYGLTETCAAATIADQYDTSVGRVGYPLVSCEIRLRNWDEGNYKNTDKPNPRGEILIGGKIVAQGYYDETSNENINFIEINNTKYFCTGDIGEMYPDGTLKIIDRKKDLVKLRSGEYVSLSKVEMVVNKFSIVENSCLYAAPSAEYTILLISPNQKEITNYAQRNFGEKQWQNLIDDEKFNDMIIKNVQDICKKNGIEKFETPQRIKIVNESWTPETGLVTDAFKLKRKAIELKYKDYIQQLYYEKPIHEPTKRRTSRVAPEPQPQQQPIAIETIELSNNVINKNR</sequence>
<evidence type="ECO:0000313" key="10">
    <source>
        <dbReference type="EMBL" id="CAF3752925.1"/>
    </source>
</evidence>
<keyword evidence="2" id="KW-0436">Ligase</keyword>
<dbReference type="Proteomes" id="UP000663845">
    <property type="component" value="Unassembled WGS sequence"/>
</dbReference>
<evidence type="ECO:0000259" key="8">
    <source>
        <dbReference type="Pfam" id="PF00501"/>
    </source>
</evidence>
<name>A0A815PNI8_9BILA</name>
<organism evidence="9 11">
    <name type="scientific">Adineta steineri</name>
    <dbReference type="NCBI Taxonomy" id="433720"/>
    <lineage>
        <taxon>Eukaryota</taxon>
        <taxon>Metazoa</taxon>
        <taxon>Spiralia</taxon>
        <taxon>Gnathifera</taxon>
        <taxon>Rotifera</taxon>
        <taxon>Eurotatoria</taxon>
        <taxon>Bdelloidea</taxon>
        <taxon>Adinetida</taxon>
        <taxon>Adinetidae</taxon>
        <taxon>Adineta</taxon>
    </lineage>
</organism>
<evidence type="ECO:0000256" key="4">
    <source>
        <dbReference type="ARBA" id="ARBA00022832"/>
    </source>
</evidence>
<evidence type="ECO:0000256" key="5">
    <source>
        <dbReference type="ARBA" id="ARBA00022840"/>
    </source>
</evidence>
<dbReference type="GO" id="GO:0030182">
    <property type="term" value="P:neuron differentiation"/>
    <property type="evidence" value="ECO:0007669"/>
    <property type="project" value="TreeGrafter"/>
</dbReference>
<evidence type="ECO:0000256" key="1">
    <source>
        <dbReference type="ARBA" id="ARBA00006432"/>
    </source>
</evidence>
<evidence type="ECO:0000256" key="2">
    <source>
        <dbReference type="ARBA" id="ARBA00022598"/>
    </source>
</evidence>
<dbReference type="SUPFAM" id="SSF56801">
    <property type="entry name" value="Acetyl-CoA synthetase-like"/>
    <property type="match status" value="1"/>
</dbReference>
<evidence type="ECO:0000313" key="9">
    <source>
        <dbReference type="EMBL" id="CAF1451382.1"/>
    </source>
</evidence>
<evidence type="ECO:0000256" key="6">
    <source>
        <dbReference type="ARBA" id="ARBA00026121"/>
    </source>
</evidence>
<keyword evidence="4" id="KW-0443">Lipid metabolism</keyword>
<dbReference type="InterPro" id="IPR020845">
    <property type="entry name" value="AMP-binding_CS"/>
</dbReference>
<protein>
    <recommendedName>
        <fullName evidence="6">long-chain-fatty-acid--CoA ligase</fullName>
        <ecNumber evidence="6">6.2.1.3</ecNumber>
    </recommendedName>
</protein>
<gene>
    <name evidence="9" type="ORF">JYZ213_LOCUS40707</name>
    <name evidence="10" type="ORF">OXD698_LOCUS15560</name>
</gene>
<comment type="catalytic activity">
    <reaction evidence="7">
        <text>a long-chain fatty acid + ATP + CoA = a long-chain fatty acyl-CoA + AMP + diphosphate</text>
        <dbReference type="Rhea" id="RHEA:15421"/>
        <dbReference type="ChEBI" id="CHEBI:30616"/>
        <dbReference type="ChEBI" id="CHEBI:33019"/>
        <dbReference type="ChEBI" id="CHEBI:57287"/>
        <dbReference type="ChEBI" id="CHEBI:57560"/>
        <dbReference type="ChEBI" id="CHEBI:83139"/>
        <dbReference type="ChEBI" id="CHEBI:456215"/>
        <dbReference type="EC" id="6.2.1.3"/>
    </reaction>
</comment>
<dbReference type="EMBL" id="CAJOAZ010001030">
    <property type="protein sequence ID" value="CAF3752925.1"/>
    <property type="molecule type" value="Genomic_DNA"/>
</dbReference>
<evidence type="ECO:0000313" key="11">
    <source>
        <dbReference type="Proteomes" id="UP000663845"/>
    </source>
</evidence>
<dbReference type="Gene3D" id="3.40.50.12780">
    <property type="entry name" value="N-terminal domain of ligase-like"/>
    <property type="match status" value="1"/>
</dbReference>
<evidence type="ECO:0000256" key="7">
    <source>
        <dbReference type="ARBA" id="ARBA00036813"/>
    </source>
</evidence>
<accession>A0A815PNI8</accession>
<keyword evidence="3" id="KW-0547">Nucleotide-binding</keyword>
<dbReference type="InterPro" id="IPR000873">
    <property type="entry name" value="AMP-dep_synth/lig_dom"/>
</dbReference>
<dbReference type="PANTHER" id="PTHR43272">
    <property type="entry name" value="LONG-CHAIN-FATTY-ACID--COA LIGASE"/>
    <property type="match status" value="1"/>
</dbReference>
<dbReference type="PANTHER" id="PTHR43272:SF83">
    <property type="entry name" value="ACYL-COA SYNTHETASE LONG-CHAIN, ISOFORM J"/>
    <property type="match status" value="1"/>
</dbReference>
<feature type="domain" description="AMP-dependent synthetase/ligase" evidence="8">
    <location>
        <begin position="83"/>
        <end position="503"/>
    </location>
</feature>
<reference evidence="9" key="1">
    <citation type="submission" date="2021-02" db="EMBL/GenBank/DDBJ databases">
        <authorList>
            <person name="Nowell W R."/>
        </authorList>
    </citation>
    <scope>NUCLEOTIDE SEQUENCE</scope>
</reference>
<dbReference type="AlphaFoldDB" id="A0A815PNI8"/>
<dbReference type="GO" id="GO:0005524">
    <property type="term" value="F:ATP binding"/>
    <property type="evidence" value="ECO:0007669"/>
    <property type="project" value="UniProtKB-KW"/>
</dbReference>
<dbReference type="EMBL" id="CAJNOG010001529">
    <property type="protein sequence ID" value="CAF1451382.1"/>
    <property type="molecule type" value="Genomic_DNA"/>
</dbReference>
<dbReference type="GO" id="GO:0004467">
    <property type="term" value="F:long-chain fatty acid-CoA ligase activity"/>
    <property type="evidence" value="ECO:0007669"/>
    <property type="project" value="UniProtKB-EC"/>
</dbReference>
<evidence type="ECO:0000256" key="3">
    <source>
        <dbReference type="ARBA" id="ARBA00022741"/>
    </source>
</evidence>
<dbReference type="InterPro" id="IPR042099">
    <property type="entry name" value="ANL_N_sf"/>
</dbReference>
<dbReference type="GO" id="GO:0035336">
    <property type="term" value="P:long-chain fatty-acyl-CoA metabolic process"/>
    <property type="evidence" value="ECO:0007669"/>
    <property type="project" value="TreeGrafter"/>
</dbReference>